<feature type="chain" id="PRO_5004179892" evidence="1">
    <location>
        <begin position="26"/>
        <end position="408"/>
    </location>
</feature>
<dbReference type="RefSeq" id="WP_011614185.1">
    <property type="nucleotide sequence ID" value="NC_008312.1"/>
</dbReference>
<protein>
    <submittedName>
        <fullName evidence="2">Twin-arginine translocation pathway signal</fullName>
    </submittedName>
</protein>
<feature type="signal peptide" evidence="1">
    <location>
        <begin position="1"/>
        <end position="25"/>
    </location>
</feature>
<dbReference type="Pfam" id="PF07394">
    <property type="entry name" value="DUF1501"/>
    <property type="match status" value="1"/>
</dbReference>
<gene>
    <name evidence="2" type="ordered locus">Tery_4977</name>
</gene>
<dbReference type="PANTHER" id="PTHR43737:SF1">
    <property type="entry name" value="DUF1501 DOMAIN-CONTAINING PROTEIN"/>
    <property type="match status" value="1"/>
</dbReference>
<accession>Q10V33</accession>
<reference evidence="2" key="1">
    <citation type="submission" date="2006-06" db="EMBL/GenBank/DDBJ databases">
        <title>Complete sequence of Trichodesmium erythraeum IMS101.</title>
        <authorList>
            <consortium name="US DOE Joint Genome Institute"/>
            <person name="Copeland A."/>
            <person name="Lucas S."/>
            <person name="Lapidus A."/>
            <person name="Barry K."/>
            <person name="Detter J.C."/>
            <person name="Glavina del Rio T."/>
            <person name="Hammon N."/>
            <person name="Israni S."/>
            <person name="Dalin E."/>
            <person name="Tice H."/>
            <person name="Pitluck S."/>
            <person name="Kiss H."/>
            <person name="Munk A.C."/>
            <person name="Brettin T."/>
            <person name="Bruce D."/>
            <person name="Han C."/>
            <person name="Tapia R."/>
            <person name="Gilna P."/>
            <person name="Schmutz J."/>
            <person name="Larimer F."/>
            <person name="Land M."/>
            <person name="Hauser L."/>
            <person name="Kyrpides N."/>
            <person name="Kim E."/>
            <person name="Richardson P."/>
        </authorList>
    </citation>
    <scope>NUCLEOTIDE SEQUENCE [LARGE SCALE GENOMIC DNA]</scope>
    <source>
        <strain evidence="2">IMS101</strain>
    </source>
</reference>
<dbReference type="KEGG" id="ter:Tery_4977"/>
<evidence type="ECO:0000256" key="1">
    <source>
        <dbReference type="SAM" id="SignalP"/>
    </source>
</evidence>
<keyword evidence="1" id="KW-0732">Signal</keyword>
<organism evidence="2">
    <name type="scientific">Trichodesmium erythraeum (strain IMS101)</name>
    <dbReference type="NCBI Taxonomy" id="203124"/>
    <lineage>
        <taxon>Bacteria</taxon>
        <taxon>Bacillati</taxon>
        <taxon>Cyanobacteriota</taxon>
        <taxon>Cyanophyceae</taxon>
        <taxon>Oscillatoriophycideae</taxon>
        <taxon>Oscillatoriales</taxon>
        <taxon>Microcoleaceae</taxon>
        <taxon>Trichodesmium</taxon>
    </lineage>
</organism>
<name>Q10V33_TRIEI</name>
<dbReference type="PANTHER" id="PTHR43737">
    <property type="entry name" value="BLL7424 PROTEIN"/>
    <property type="match status" value="1"/>
</dbReference>
<dbReference type="HOGENOM" id="CLU_032896_3_1_3"/>
<dbReference type="STRING" id="203124.Tery_4977"/>
<proteinExistence type="predicted"/>
<dbReference type="InterPro" id="IPR010869">
    <property type="entry name" value="DUF1501"/>
</dbReference>
<sequence length="408" mass="44660">MKRRKFLQLASLLSASGIISIGSHAWVAKGLAQTNNRQKLIVVFLRGGVDGLNVVIPYQEDAYYDVRPKIAIPAPGEENGAINLDGQFGLHPALGSIMPFWQNRSLAFIHACGLNNDTRSHFDAQYYMETGIPGNKKILDGWMNRLLANIPKDRPTQAVNLGNTPPRILMGEMPVASLPTGKKSTRSLPIDRPKVYAAFDRLYNGNDELSIVYQEGRQARDLLLADLEKEMVESSGGAPPPTGFASDAKNLAQIMVGDSRTQLGFLALGSWDTHVNQGNSQGVLARRLKPLGEGLATLVQELGSLYSNTVILVISEFGRTVKENGNGGTDHGHGNVMWILGGGLRGGQVYGEWPGLDESELFQKRDLTVTTDFRNPIASIFQQHFGFSKSQIARVFPGYDFNQPLPLF</sequence>
<dbReference type="EMBL" id="CP000393">
    <property type="protein sequence ID" value="ABG53891.1"/>
    <property type="molecule type" value="Genomic_DNA"/>
</dbReference>
<dbReference type="eggNOG" id="COG4102">
    <property type="taxonomic scope" value="Bacteria"/>
</dbReference>
<evidence type="ECO:0000313" key="2">
    <source>
        <dbReference type="EMBL" id="ABG53891.1"/>
    </source>
</evidence>
<dbReference type="AlphaFoldDB" id="Q10V33"/>
<dbReference type="OrthoDB" id="9779968at2"/>